<dbReference type="Proteomes" id="UP000448762">
    <property type="component" value="Unassembled WGS sequence"/>
</dbReference>
<sequence length="125" mass="15006">MGELMMRRRISKKRNYCSKSFISIVLLLGGTWLYQFPIKKHIATRALYQLLEEEYQLTDYDIFISRVVKDTKSGRGGVSIFFMVRNSLYGYEYDYSLEENNWLRGYYVRRGNYRSCDTLIFNDEE</sequence>
<accession>A0A7V7GN81</accession>
<gene>
    <name evidence="1" type="ORF">DTX73_08960</name>
</gene>
<evidence type="ECO:0000313" key="2">
    <source>
        <dbReference type="Proteomes" id="UP000448762"/>
    </source>
</evidence>
<protein>
    <recommendedName>
        <fullName evidence="3">DUF3139 domain-containing protein</fullName>
    </recommendedName>
</protein>
<evidence type="ECO:0008006" key="3">
    <source>
        <dbReference type="Google" id="ProtNLM"/>
    </source>
</evidence>
<dbReference type="EMBL" id="QOVC01000006">
    <property type="protein sequence ID" value="KAA0690437.1"/>
    <property type="molecule type" value="Genomic_DNA"/>
</dbReference>
<comment type="caution">
    <text evidence="1">The sequence shown here is derived from an EMBL/GenBank/DDBJ whole genome shotgun (WGS) entry which is preliminary data.</text>
</comment>
<organism evidence="1 2">
    <name type="scientific">Enterococcus faecium</name>
    <name type="common">Streptococcus faecium</name>
    <dbReference type="NCBI Taxonomy" id="1352"/>
    <lineage>
        <taxon>Bacteria</taxon>
        <taxon>Bacillati</taxon>
        <taxon>Bacillota</taxon>
        <taxon>Bacilli</taxon>
        <taxon>Lactobacillales</taxon>
        <taxon>Enterococcaceae</taxon>
        <taxon>Enterococcus</taxon>
    </lineage>
</organism>
<proteinExistence type="predicted"/>
<reference evidence="1 2" key="1">
    <citation type="submission" date="2018-07" db="EMBL/GenBank/DDBJ databases">
        <title>High quality draft genome sequencing of Enterococcus faecium exhibiting probiotic potential isolated from mucus of freshwater fish.</title>
        <authorList>
            <person name="El-Jeni R."/>
            <person name="Ghedira K."/>
            <person name="Abdelhak S."/>
            <person name="El-Bour M."/>
            <person name="Bouhaouala-Zahar B."/>
        </authorList>
    </citation>
    <scope>NUCLEOTIDE SEQUENCE [LARGE SCALE GENOMIC DNA]</scope>
    <source>
        <strain evidence="1 2">R.A73</strain>
    </source>
</reference>
<dbReference type="AlphaFoldDB" id="A0A7V7GN81"/>
<evidence type="ECO:0000313" key="1">
    <source>
        <dbReference type="EMBL" id="KAA0690437.1"/>
    </source>
</evidence>
<name>A0A7V7GN81_ENTFC</name>